<evidence type="ECO:0000313" key="2">
    <source>
        <dbReference type="EnsemblPlants" id="Kaladp0041s0030.5.v1.1"/>
    </source>
</evidence>
<sequence length="249" mass="28750">MIGFPYLGKLCALVIPCALTSLDHWSPEVKGQGMITFIHLGNNVNSGELGWCQDVILDACFQNIVCSDDIWHLVVEMSVLFAASTQKNNPRSPWFEKLLNEMLGHLERHPRNKERRVAWLEHIDPLLNSVGLILLAHFSRIFPLVFQWIHADDDDTVILVLKFVQTIIKLTWIRNTPYVARLVDELSIIYKEAAMRKARTEIRKHVAQLLIFLRQCQGLQFEAAWAKHKDDPNLETLELFREQDTMIAI</sequence>
<organism evidence="2 3">
    <name type="scientific">Kalanchoe fedtschenkoi</name>
    <name type="common">Lavender scallops</name>
    <name type="synonym">South American air plant</name>
    <dbReference type="NCBI Taxonomy" id="63787"/>
    <lineage>
        <taxon>Eukaryota</taxon>
        <taxon>Viridiplantae</taxon>
        <taxon>Streptophyta</taxon>
        <taxon>Embryophyta</taxon>
        <taxon>Tracheophyta</taxon>
        <taxon>Spermatophyta</taxon>
        <taxon>Magnoliopsida</taxon>
        <taxon>eudicotyledons</taxon>
        <taxon>Gunneridae</taxon>
        <taxon>Pentapetalae</taxon>
        <taxon>Saxifragales</taxon>
        <taxon>Crassulaceae</taxon>
        <taxon>Kalanchoe</taxon>
    </lineage>
</organism>
<name>A0A7N0TPJ4_KALFE</name>
<accession>A0A7N0TPJ4</accession>
<dbReference type="PANTHER" id="PTHR14873:SF1">
    <property type="entry name" value="OS06G0694100 PROTEIN"/>
    <property type="match status" value="1"/>
</dbReference>
<dbReference type="InterPro" id="IPR016024">
    <property type="entry name" value="ARM-type_fold"/>
</dbReference>
<dbReference type="Proteomes" id="UP000594263">
    <property type="component" value="Unplaced"/>
</dbReference>
<feature type="signal peptide" evidence="1">
    <location>
        <begin position="1"/>
        <end position="31"/>
    </location>
</feature>
<dbReference type="PANTHER" id="PTHR14873">
    <property type="entry name" value="OS06G0694100 PROTEIN"/>
    <property type="match status" value="1"/>
</dbReference>
<dbReference type="EnsemblPlants" id="Kaladp0041s0030.5.v1.1">
    <property type="protein sequence ID" value="Kaladp0041s0030.5.v1.1"/>
    <property type="gene ID" value="Kaladp0041s0030.v1.1"/>
</dbReference>
<evidence type="ECO:0000256" key="1">
    <source>
        <dbReference type="SAM" id="SignalP"/>
    </source>
</evidence>
<dbReference type="Gramene" id="Kaladp0041s0030.6.v1.1">
    <property type="protein sequence ID" value="Kaladp0041s0030.6.v1.1"/>
    <property type="gene ID" value="Kaladp0041s0030.v1.1"/>
</dbReference>
<evidence type="ECO:0000313" key="3">
    <source>
        <dbReference type="Proteomes" id="UP000594263"/>
    </source>
</evidence>
<dbReference type="AlphaFoldDB" id="A0A7N0TPJ4"/>
<proteinExistence type="predicted"/>
<keyword evidence="1" id="KW-0732">Signal</keyword>
<feature type="chain" id="PRO_5036401870" evidence="1">
    <location>
        <begin position="32"/>
        <end position="249"/>
    </location>
</feature>
<dbReference type="EnsemblPlants" id="Kaladp0041s0030.13.v1.1">
    <property type="protein sequence ID" value="Kaladp0041s0030.13.v1.1"/>
    <property type="gene ID" value="Kaladp0041s0030.v1.1"/>
</dbReference>
<dbReference type="Gramene" id="Kaladp0041s0030.7.v1.1">
    <property type="protein sequence ID" value="Kaladp0041s0030.7.v1.1"/>
    <property type="gene ID" value="Kaladp0041s0030.v1.1"/>
</dbReference>
<keyword evidence="3" id="KW-1185">Reference proteome</keyword>
<dbReference type="Gramene" id="Kaladp0041s0030.5.v1.1">
    <property type="protein sequence ID" value="Kaladp0041s0030.5.v1.1"/>
    <property type="gene ID" value="Kaladp0041s0030.v1.1"/>
</dbReference>
<dbReference type="Gramene" id="Kaladp0041s0030.13.v1.1">
    <property type="protein sequence ID" value="Kaladp0041s0030.13.v1.1"/>
    <property type="gene ID" value="Kaladp0041s0030.v1.1"/>
</dbReference>
<reference evidence="2" key="1">
    <citation type="submission" date="2021-01" db="UniProtKB">
        <authorList>
            <consortium name="EnsemblPlants"/>
        </authorList>
    </citation>
    <scope>IDENTIFICATION</scope>
</reference>
<dbReference type="SUPFAM" id="SSF48371">
    <property type="entry name" value="ARM repeat"/>
    <property type="match status" value="1"/>
</dbReference>
<dbReference type="EnsemblPlants" id="Kaladp0041s0030.7.v1.1">
    <property type="protein sequence ID" value="Kaladp0041s0030.7.v1.1"/>
    <property type="gene ID" value="Kaladp0041s0030.v1.1"/>
</dbReference>
<dbReference type="EnsemblPlants" id="Kaladp0041s0030.6.v1.1">
    <property type="protein sequence ID" value="Kaladp0041s0030.6.v1.1"/>
    <property type="gene ID" value="Kaladp0041s0030.v1.1"/>
</dbReference>
<protein>
    <submittedName>
        <fullName evidence="2">Uncharacterized protein</fullName>
    </submittedName>
</protein>